<evidence type="ECO:0000256" key="5">
    <source>
        <dbReference type="ARBA" id="ARBA00022603"/>
    </source>
</evidence>
<organism evidence="14">
    <name type="scientific">Phlebotomus kandelakii</name>
    <dbReference type="NCBI Taxonomy" id="1109342"/>
    <lineage>
        <taxon>Eukaryota</taxon>
        <taxon>Metazoa</taxon>
        <taxon>Ecdysozoa</taxon>
        <taxon>Arthropoda</taxon>
        <taxon>Hexapoda</taxon>
        <taxon>Insecta</taxon>
        <taxon>Pterygota</taxon>
        <taxon>Neoptera</taxon>
        <taxon>Endopterygota</taxon>
        <taxon>Diptera</taxon>
        <taxon>Nematocera</taxon>
        <taxon>Psychodoidea</taxon>
        <taxon>Psychodidae</taxon>
        <taxon>Phlebotomus</taxon>
        <taxon>Larroussius</taxon>
    </lineage>
</organism>
<evidence type="ECO:0000256" key="8">
    <source>
        <dbReference type="ARBA" id="ARBA00022692"/>
    </source>
</evidence>
<evidence type="ECO:0000256" key="9">
    <source>
        <dbReference type="ARBA" id="ARBA00022989"/>
    </source>
</evidence>
<evidence type="ECO:0000256" key="2">
    <source>
        <dbReference type="ARBA" id="ARBA00004141"/>
    </source>
</evidence>
<evidence type="ECO:0000256" key="3">
    <source>
        <dbReference type="ARBA" id="ARBA00009140"/>
    </source>
</evidence>
<keyword evidence="9 13" id="KW-1133">Transmembrane helix</keyword>
<protein>
    <recommendedName>
        <fullName evidence="12 13">Protein-S-isoprenylcysteine O-methyltransferase</fullName>
        <ecNumber evidence="4 13">2.1.1.100</ecNumber>
    </recommendedName>
</protein>
<dbReference type="Gene3D" id="1.20.120.1630">
    <property type="match status" value="1"/>
</dbReference>
<evidence type="ECO:0000256" key="6">
    <source>
        <dbReference type="ARBA" id="ARBA00022679"/>
    </source>
</evidence>
<evidence type="ECO:0000256" key="11">
    <source>
        <dbReference type="ARBA" id="ARBA00023572"/>
    </source>
</evidence>
<dbReference type="Pfam" id="PF04140">
    <property type="entry name" value="ICMT"/>
    <property type="match status" value="1"/>
</dbReference>
<comment type="subcellular location">
    <subcellularLocation>
        <location evidence="13">Endoplasmic reticulum membrane</location>
        <topology evidence="13">Multi-pass membrane protein</topology>
    </subcellularLocation>
    <subcellularLocation>
        <location evidence="2">Membrane</location>
        <topology evidence="2">Multi-pass membrane protein</topology>
    </subcellularLocation>
</comment>
<evidence type="ECO:0000313" key="14">
    <source>
        <dbReference type="EMBL" id="NBJ59332.1"/>
    </source>
</evidence>
<keyword evidence="7 13" id="KW-0949">S-adenosyl-L-methionine</keyword>
<keyword evidence="5 13" id="KW-0489">Methyltransferase</keyword>
<name>A0A6B2E9R4_9DIPT</name>
<comment type="function">
    <text evidence="11">Catalyzes the post-translational methylation of isoprenylated C-terminal cysteine residues.</text>
</comment>
<evidence type="ECO:0000256" key="12">
    <source>
        <dbReference type="ARBA" id="ARBA00023656"/>
    </source>
</evidence>
<evidence type="ECO:0000256" key="13">
    <source>
        <dbReference type="RuleBase" id="RU362022"/>
    </source>
</evidence>
<evidence type="ECO:0000256" key="7">
    <source>
        <dbReference type="ARBA" id="ARBA00022691"/>
    </source>
</evidence>
<evidence type="ECO:0000256" key="1">
    <source>
        <dbReference type="ARBA" id="ARBA00001450"/>
    </source>
</evidence>
<dbReference type="GO" id="GO:0005789">
    <property type="term" value="C:endoplasmic reticulum membrane"/>
    <property type="evidence" value="ECO:0007669"/>
    <property type="project" value="UniProtKB-SubCell"/>
</dbReference>
<sequence>MLVHEGRVCLINFLVTVVVIFAIAIPEFGFEYSLDNWLVIFWSPLLLYIILNFIIRFYYSEPNDYQIAVRACFLGYVFSMGVFIFFLAPEHIRTFGLYAAIMGTFHWTEYLGIAVSNPRTLSPDSFVLNHSTHYLLAAAMSWVEFLLESYFLPDIKTWRIFWVIGFLLCFLGDFLRKIAMITAHSNFTHIVQFVRNEEHKLVTNGVYGCMRHPSYVGWFWWSIGTQIVLVNPLCTILYAIISWLFFRDRVYVEEITLHNFFGEDYVEYQKRVGTGLPFIRGYHQGMPVTPH</sequence>
<keyword evidence="10 13" id="KW-0472">Membrane</keyword>
<accession>A0A6B2E9R4</accession>
<feature type="transmembrane region" description="Helical" evidence="13">
    <location>
        <begin position="37"/>
        <end position="55"/>
    </location>
</feature>
<keyword evidence="13" id="KW-0256">Endoplasmic reticulum</keyword>
<feature type="transmembrane region" description="Helical" evidence="13">
    <location>
        <begin position="218"/>
        <end position="246"/>
    </location>
</feature>
<proteinExistence type="inferred from homology"/>
<comment type="similarity">
    <text evidence="3 13">Belongs to the class VI-like SAM-binding methyltransferase superfamily. Isoprenylcysteine carboxyl methyltransferase family.</text>
</comment>
<dbReference type="GO" id="GO:0032259">
    <property type="term" value="P:methylation"/>
    <property type="evidence" value="ECO:0007669"/>
    <property type="project" value="UniProtKB-KW"/>
</dbReference>
<dbReference type="AlphaFoldDB" id="A0A6B2E9R4"/>
<dbReference type="InterPro" id="IPR007269">
    <property type="entry name" value="ICMT_MeTrfase"/>
</dbReference>
<dbReference type="EC" id="2.1.1.100" evidence="4 13"/>
<dbReference type="PROSITE" id="PS51564">
    <property type="entry name" value="SAM_ICMT"/>
    <property type="match status" value="1"/>
</dbReference>
<dbReference type="EMBL" id="GIFK01001629">
    <property type="protein sequence ID" value="NBJ59332.1"/>
    <property type="molecule type" value="Transcribed_RNA"/>
</dbReference>
<comment type="catalytic activity">
    <reaction evidence="1 13">
        <text>[protein]-C-terminal S-[(2E,6E)-farnesyl]-L-cysteine + S-adenosyl-L-methionine = [protein]-C-terminal S-[(2E,6E)-farnesyl]-L-cysteine methyl ester + S-adenosyl-L-homocysteine</text>
        <dbReference type="Rhea" id="RHEA:21672"/>
        <dbReference type="Rhea" id="RHEA-COMP:12125"/>
        <dbReference type="Rhea" id="RHEA-COMP:12126"/>
        <dbReference type="ChEBI" id="CHEBI:57856"/>
        <dbReference type="ChEBI" id="CHEBI:59789"/>
        <dbReference type="ChEBI" id="CHEBI:90510"/>
        <dbReference type="ChEBI" id="CHEBI:90511"/>
        <dbReference type="EC" id="2.1.1.100"/>
    </reaction>
</comment>
<evidence type="ECO:0000256" key="4">
    <source>
        <dbReference type="ARBA" id="ARBA00012151"/>
    </source>
</evidence>
<dbReference type="PANTHER" id="PTHR12714">
    <property type="entry name" value="PROTEIN-S ISOPRENYLCYSTEINE O-METHYLTRANSFERASE"/>
    <property type="match status" value="1"/>
</dbReference>
<dbReference type="InterPro" id="IPR025770">
    <property type="entry name" value="PPMT_MeTrfase"/>
</dbReference>
<dbReference type="GO" id="GO:0004671">
    <property type="term" value="F:protein C-terminal S-isoprenylcysteine carboxyl O-methyltransferase activity"/>
    <property type="evidence" value="ECO:0007669"/>
    <property type="project" value="UniProtKB-EC"/>
</dbReference>
<keyword evidence="6 14" id="KW-0808">Transferase</keyword>
<feature type="transmembrane region" description="Helical" evidence="13">
    <location>
        <begin position="7"/>
        <end position="25"/>
    </location>
</feature>
<feature type="transmembrane region" description="Helical" evidence="13">
    <location>
        <begin position="134"/>
        <end position="152"/>
    </location>
</feature>
<reference evidence="14" key="1">
    <citation type="submission" date="2019-10" db="EMBL/GenBank/DDBJ databases">
        <title>Short sand fly seasons in Tbilisi, Georgia, hinder development of host immunity to saliva of the visceral leishmaniasis vector Phlebotomus kandelakii.</title>
        <authorList>
            <person name="Oliveira F."/>
            <person name="Giorgobiani E."/>
            <person name="Guimaraes-Costa A.B."/>
            <person name="Abdeladhim M."/>
            <person name="Oristian J."/>
            <person name="Tskhvaradze L."/>
            <person name="Tsertsvadze N."/>
            <person name="Zakalashvili M."/>
            <person name="Valenzuela J.G."/>
            <person name="Kamhawi S."/>
        </authorList>
    </citation>
    <scope>NUCLEOTIDE SEQUENCE</scope>
    <source>
        <strain evidence="14">Wild-capture in Tbilisi</strain>
        <tissue evidence="14">Salivary glands</tissue>
    </source>
</reference>
<evidence type="ECO:0000256" key="10">
    <source>
        <dbReference type="ARBA" id="ARBA00023136"/>
    </source>
</evidence>
<keyword evidence="8 13" id="KW-0812">Transmembrane</keyword>
<feature type="transmembrane region" description="Helical" evidence="13">
    <location>
        <begin position="158"/>
        <end position="175"/>
    </location>
</feature>
<feature type="transmembrane region" description="Helical" evidence="13">
    <location>
        <begin position="67"/>
        <end position="89"/>
    </location>
</feature>
<dbReference type="PANTHER" id="PTHR12714:SF9">
    <property type="entry name" value="PROTEIN-S-ISOPRENYLCYSTEINE O-METHYLTRANSFERASE"/>
    <property type="match status" value="1"/>
</dbReference>